<protein>
    <submittedName>
        <fullName evidence="5">Putative lipoprotein</fullName>
    </submittedName>
</protein>
<dbReference type="NCBIfam" id="TIGR02145">
    <property type="entry name" value="Fib_succ_major"/>
    <property type="match status" value="2"/>
</dbReference>
<evidence type="ECO:0000256" key="1">
    <source>
        <dbReference type="SAM" id="MobiDB-lite"/>
    </source>
</evidence>
<reference evidence="6" key="2">
    <citation type="submission" date="2010-08" db="EMBL/GenBank/DDBJ databases">
        <title>Complete sequence of Fibrobacter succinogenes subsp. succinogenes S85.</title>
        <authorList>
            <person name="Durkin A.S."/>
            <person name="Nelson K.E."/>
            <person name="Morrison M."/>
            <person name="Forsberg C.W."/>
            <person name="Wilson D.B."/>
            <person name="Russell J.B."/>
            <person name="Cann I.K.O."/>
            <person name="Mackie R.I."/>
            <person name="White B.A."/>
        </authorList>
    </citation>
    <scope>NUCLEOTIDE SEQUENCE [LARGE SCALE GENOMIC DNA]</scope>
    <source>
        <strain evidence="6">ATCC 19169 / S85</strain>
    </source>
</reference>
<name>C9RKZ8_FIBSS</name>
<sequence length="563" mass="62545">MNKRIAYFSFVCILLSSLIACGDDESNNPIANDVESSSSEIQDDDKSSDSKSVKSSSSEKAAIKSSDSQKKESNSSSSETKKSSDAKSGTESSSSSAKSSSSSSDKNASSSSSEIKTYAASKVKPSGTYDCKKYKCFTTEYLNQKMLAAGDYGEILDERDNQVYKTVIIDDQVWMAQNLNYETAYSYCTDDDCAKYGRYYLWSAAVDRKDCEHGNFCSLPPSGQGVCPAGWHLPSKDEYLRLFDNVGKYGGTNNEFVAAELRAQRGWSVEDNADDYGFSALPTGYKLGSAGVFADVGKTTHAWTSTEVNSIGACQFRIYEDRLYVSLIDDSKGYPLPVRCVMDKDSLPKIQAPALYLEHVDEWLGVVSREEYLNPNVIYDSLVDPRDGQVYKTKKIGKQVWMAQNLNYADSTKTPSLANGSWCYNDDPEYCKLLGRLYNWTAAKDVCPDGWHLPSYDEWNVLESKFGGQIMAGQYLKAQAGSLSNNGDDEFGFSALPAGGRFIDDSEHDKVNYLYLGDNAFFWSSTPENDDYAYRMNIPYSSNTTNIRSIKQKYGHSVRCVRD</sequence>
<dbReference type="OrthoDB" id="9805760at2"/>
<dbReference type="STRING" id="59374.FSU_2910"/>
<keyword evidence="7" id="KW-1185">Reference proteome</keyword>
<reference evidence="4 7" key="1">
    <citation type="submission" date="2009-10" db="EMBL/GenBank/DDBJ databases">
        <title>Complete sequence of Fibrobacter succinogenes subsp. succinogenes S85.</title>
        <authorList>
            <consortium name="US DOE Joint Genome Institute"/>
            <person name="Lucas S."/>
            <person name="Copeland A."/>
            <person name="Lapidus A."/>
            <person name="Glavina del Rio T."/>
            <person name="Tice H."/>
            <person name="Bruce D."/>
            <person name="Goodwin L."/>
            <person name="Pitluck S."/>
            <person name="Chertkov O."/>
            <person name="Detter J.C."/>
            <person name="Han C."/>
            <person name="Tapia R."/>
            <person name="Larimer F."/>
            <person name="Land M."/>
            <person name="Hauser L."/>
            <person name="Kyrpides N."/>
            <person name="Mikhailova N."/>
            <person name="Weimer P.J."/>
            <person name="Stevenson D.M."/>
            <person name="Boyum J."/>
            <person name="Brumm P.I."/>
            <person name="Mead D."/>
        </authorList>
    </citation>
    <scope>NUCLEOTIDE SEQUENCE [LARGE SCALE GENOMIC DNA]</scope>
    <source>
        <strain evidence="7">ATCC 19169 / S85</strain>
        <strain evidence="4">S85</strain>
    </source>
</reference>
<organism evidence="5 6">
    <name type="scientific">Fibrobacter succinogenes (strain ATCC 19169 / S85)</name>
    <dbReference type="NCBI Taxonomy" id="59374"/>
    <lineage>
        <taxon>Bacteria</taxon>
        <taxon>Pseudomonadati</taxon>
        <taxon>Fibrobacterota</taxon>
        <taxon>Fibrobacteria</taxon>
        <taxon>Fibrobacterales</taxon>
        <taxon>Fibrobacteraceae</taxon>
        <taxon>Fibrobacter</taxon>
    </lineage>
</organism>
<evidence type="ECO:0000256" key="2">
    <source>
        <dbReference type="SAM" id="SignalP"/>
    </source>
</evidence>
<dbReference type="Proteomes" id="UP000001497">
    <property type="component" value="Chromosome"/>
</dbReference>
<keyword evidence="2" id="KW-0732">Signal</keyword>
<dbReference type="AlphaFoldDB" id="C9RKZ8"/>
<feature type="chain" id="PRO_5003001351" evidence="2">
    <location>
        <begin position="23"/>
        <end position="563"/>
    </location>
</feature>
<feature type="domain" description="Fibrobacter succinogenes major paralogous" evidence="3">
    <location>
        <begin position="395"/>
        <end position="562"/>
    </location>
</feature>
<dbReference type="RefSeq" id="WP_014546990.1">
    <property type="nucleotide sequence ID" value="NC_013410.1"/>
</dbReference>
<evidence type="ECO:0000313" key="5">
    <source>
        <dbReference type="EMBL" id="ADL24648.1"/>
    </source>
</evidence>
<reference evidence="5" key="3">
    <citation type="submission" date="2010-08" db="EMBL/GenBank/DDBJ databases">
        <authorList>
            <person name="Durkin A.S."/>
            <person name="Nelson K.E."/>
            <person name="Morrison M."/>
            <person name="Forsberg C.W."/>
            <person name="Wilson D.B."/>
            <person name="Russell J.B."/>
            <person name="Cann I.K.O."/>
            <person name="Mackie R.I."/>
            <person name="White B.A."/>
        </authorList>
    </citation>
    <scope>NUCLEOTIDE SEQUENCE</scope>
    <source>
        <strain evidence="5">S85</strain>
    </source>
</reference>
<gene>
    <name evidence="4" type="ordered locus">Fisuc_2360</name>
    <name evidence="5" type="ordered locus">FSU_2910</name>
</gene>
<dbReference type="EMBL" id="CP001792">
    <property type="protein sequence ID" value="ACX75946.1"/>
    <property type="molecule type" value="Genomic_DNA"/>
</dbReference>
<feature type="compositionally biased region" description="Basic and acidic residues" evidence="1">
    <location>
        <begin position="67"/>
        <end position="85"/>
    </location>
</feature>
<evidence type="ECO:0000313" key="7">
    <source>
        <dbReference type="Proteomes" id="UP000001497"/>
    </source>
</evidence>
<dbReference type="PROSITE" id="PS51257">
    <property type="entry name" value="PROKAR_LIPOPROTEIN"/>
    <property type="match status" value="1"/>
</dbReference>
<keyword evidence="5" id="KW-0449">Lipoprotein</keyword>
<dbReference type="Pfam" id="PF09603">
    <property type="entry name" value="Fib_succ_major"/>
    <property type="match status" value="2"/>
</dbReference>
<evidence type="ECO:0000313" key="4">
    <source>
        <dbReference type="EMBL" id="ACX75946.1"/>
    </source>
</evidence>
<dbReference type="HOGENOM" id="CLU_476300_0_0_0"/>
<dbReference type="EMBL" id="CP002158">
    <property type="protein sequence ID" value="ADL24648.1"/>
    <property type="molecule type" value="Genomic_DNA"/>
</dbReference>
<feature type="signal peptide" evidence="2">
    <location>
        <begin position="1"/>
        <end position="22"/>
    </location>
</feature>
<proteinExistence type="predicted"/>
<dbReference type="KEGG" id="fsc:FSU_2910"/>
<dbReference type="PATRIC" id="fig|59374.8.peg.2789"/>
<feature type="region of interest" description="Disordered" evidence="1">
    <location>
        <begin position="24"/>
        <end position="117"/>
    </location>
</feature>
<evidence type="ECO:0000313" key="6">
    <source>
        <dbReference type="Proteomes" id="UP000000517"/>
    </source>
</evidence>
<dbReference type="eggNOG" id="COG4704">
    <property type="taxonomic scope" value="Bacteria"/>
</dbReference>
<evidence type="ECO:0000259" key="3">
    <source>
        <dbReference type="Pfam" id="PF09603"/>
    </source>
</evidence>
<dbReference type="InterPro" id="IPR011871">
    <property type="entry name" value="Fib_succ_major"/>
</dbReference>
<dbReference type="Proteomes" id="UP000000517">
    <property type="component" value="Chromosome"/>
</dbReference>
<feature type="compositionally biased region" description="Low complexity" evidence="1">
    <location>
        <begin position="53"/>
        <end position="66"/>
    </location>
</feature>
<feature type="compositionally biased region" description="Low complexity" evidence="1">
    <location>
        <begin position="86"/>
        <end position="113"/>
    </location>
</feature>
<accession>C9RKZ8</accession>
<dbReference type="KEGG" id="fsu:Fisuc_2360"/>
<feature type="domain" description="Fibrobacter succinogenes major paralogous" evidence="3">
    <location>
        <begin position="168"/>
        <end position="341"/>
    </location>
</feature>